<evidence type="ECO:0000313" key="12">
    <source>
        <dbReference type="Proteomes" id="UP001145021"/>
    </source>
</evidence>
<feature type="compositionally biased region" description="Basic and acidic residues" evidence="8">
    <location>
        <begin position="355"/>
        <end position="377"/>
    </location>
</feature>
<dbReference type="PROSITE" id="PS50280">
    <property type="entry name" value="SET"/>
    <property type="match status" value="1"/>
</dbReference>
<evidence type="ECO:0000256" key="5">
    <source>
        <dbReference type="ARBA" id="ARBA00022989"/>
    </source>
</evidence>
<evidence type="ECO:0000256" key="3">
    <source>
        <dbReference type="ARBA" id="ARBA00022692"/>
    </source>
</evidence>
<dbReference type="AlphaFoldDB" id="A0A9W7XI61"/>
<dbReference type="SUPFAM" id="SSF144232">
    <property type="entry name" value="HIT/MYND zinc finger-like"/>
    <property type="match status" value="1"/>
</dbReference>
<dbReference type="Gene3D" id="6.10.140.2220">
    <property type="match status" value="1"/>
</dbReference>
<dbReference type="InterPro" id="IPR001214">
    <property type="entry name" value="SET_dom"/>
</dbReference>
<keyword evidence="11" id="KW-0675">Receptor</keyword>
<dbReference type="CDD" id="cd20071">
    <property type="entry name" value="SET_SMYD"/>
    <property type="match status" value="1"/>
</dbReference>
<keyword evidence="6" id="KW-0496">Mitochondrion</keyword>
<dbReference type="PRINTS" id="PR00351">
    <property type="entry name" value="OM20RECEPTOR"/>
</dbReference>
<dbReference type="InterPro" id="IPR023392">
    <property type="entry name" value="Tom20_dom_sf"/>
</dbReference>
<keyword evidence="4" id="KW-1000">Mitochondrion outer membrane</keyword>
<dbReference type="Gene3D" id="1.20.960.10">
    <property type="entry name" value="Mitochondrial outer membrane translocase complex, subunit Tom20 domain"/>
    <property type="match status" value="1"/>
</dbReference>
<dbReference type="Gene3D" id="1.10.220.160">
    <property type="match status" value="1"/>
</dbReference>
<dbReference type="GO" id="GO:0005634">
    <property type="term" value="C:nucleus"/>
    <property type="evidence" value="ECO:0007669"/>
    <property type="project" value="TreeGrafter"/>
</dbReference>
<evidence type="ECO:0000256" key="4">
    <source>
        <dbReference type="ARBA" id="ARBA00022787"/>
    </source>
</evidence>
<accession>A0A9W7XI61</accession>
<comment type="subcellular location">
    <subcellularLocation>
        <location evidence="1">Mitochondrion outer membrane</location>
        <topology evidence="1">Single-pass membrane protein</topology>
    </subcellularLocation>
</comment>
<dbReference type="InterPro" id="IPR046341">
    <property type="entry name" value="SET_dom_sf"/>
</dbReference>
<dbReference type="GO" id="GO:0006886">
    <property type="term" value="P:intracellular protein transport"/>
    <property type="evidence" value="ECO:0007669"/>
    <property type="project" value="InterPro"/>
</dbReference>
<comment type="caution">
    <text evidence="11">The sequence shown here is derived from an EMBL/GenBank/DDBJ whole genome shotgun (WGS) entry which is preliminary data.</text>
</comment>
<feature type="region of interest" description="Disordered" evidence="8">
    <location>
        <begin position="242"/>
        <end position="377"/>
    </location>
</feature>
<feature type="transmembrane region" description="Helical" evidence="9">
    <location>
        <begin position="6"/>
        <end position="28"/>
    </location>
</feature>
<sequence>MVSGKSIAIAASVTAAVAGLGYIAYFDYKRRHDRKFRRKLKRDRKKVEKTVQKIIGGAPASLEDFNDQAIELLNKVAKEKLPDSPEEKEQFFMAQVSQGETLCAAGASGYAEAACRFFQALKVYPNPVELVMIYQKTTPDDVFKLVMAMMAQEVRQKQARYFDVFPPKDKNVQIKDKNKLGDKQKKGEKKDEVVTPNRGLFATKDFAANEVIYEEEAVVSTLLPCARNGRFCYHCMKDIPDSKNDEAEPETFADAVKEGLSKSPEEKEDSVTKNDKPEPEPETFADAVKEGLSNSPEKYEDVGDRNDESEPETFADAVKEGLSKSPEKEDVVAKNDEAEPETYADAVKEGTSMSPEKDGEKPSVEAKEDKAEAKSEFTDKSSGAVECDKCHKVVYCSEKCRQDAHDAYHQFMCTGSNNSSASEFFELAKKNHELAPIMIAKFFGVLVDREKKKELARAVGLSLDSSMEDEYSIWEHLECMRYLELIPTTSDVVLMRKLSELMSAGVPGISEFVTGDRYTMLKGKLEYNTYAVVNTAEGVSVPEDTEDTHVSDTMRRSSSSGAVGLSLYLISSHLTHSCDPNVEITFVGNTDKAAIRTIKPIAKGDELHVSFVGTDLDRETRQKKLSGQYRINCSCDRCKAETVASAAAADAEEKAAQDVESEEAAEESGSSEQ</sequence>
<dbReference type="Proteomes" id="UP001145021">
    <property type="component" value="Unassembled WGS sequence"/>
</dbReference>
<feature type="compositionally biased region" description="Basic and acidic residues" evidence="8">
    <location>
        <begin position="297"/>
        <end position="308"/>
    </location>
</feature>
<feature type="compositionally biased region" description="Basic and acidic residues" evidence="8">
    <location>
        <begin position="255"/>
        <end position="279"/>
    </location>
</feature>
<dbReference type="Pfam" id="PF00856">
    <property type="entry name" value="SET"/>
    <property type="match status" value="1"/>
</dbReference>
<feature type="domain" description="SET" evidence="10">
    <location>
        <begin position="170"/>
        <end position="612"/>
    </location>
</feature>
<comment type="similarity">
    <text evidence="2">Belongs to the Tom20 family.</text>
</comment>
<dbReference type="GO" id="GO:0005742">
    <property type="term" value="C:mitochondrial outer membrane translocase complex"/>
    <property type="evidence" value="ECO:0007669"/>
    <property type="project" value="InterPro"/>
</dbReference>
<organism evidence="11 12">
    <name type="scientific">Coemansia asiatica</name>
    <dbReference type="NCBI Taxonomy" id="1052880"/>
    <lineage>
        <taxon>Eukaryota</taxon>
        <taxon>Fungi</taxon>
        <taxon>Fungi incertae sedis</taxon>
        <taxon>Zoopagomycota</taxon>
        <taxon>Kickxellomycotina</taxon>
        <taxon>Kickxellomycetes</taxon>
        <taxon>Kickxellales</taxon>
        <taxon>Kickxellaceae</taxon>
        <taxon>Coemansia</taxon>
    </lineage>
</organism>
<dbReference type="PANTHER" id="PTHR12197">
    <property type="entry name" value="HISTONE-LYSINE N-METHYLTRANSFERASE SMYD"/>
    <property type="match status" value="1"/>
</dbReference>
<keyword evidence="3 9" id="KW-0812">Transmembrane</keyword>
<dbReference type="PANTHER" id="PTHR12197:SF251">
    <property type="entry name" value="EG:BACR7C10.4 PROTEIN"/>
    <property type="match status" value="1"/>
</dbReference>
<dbReference type="SMART" id="SM00317">
    <property type="entry name" value="SET"/>
    <property type="match status" value="1"/>
</dbReference>
<evidence type="ECO:0000256" key="7">
    <source>
        <dbReference type="ARBA" id="ARBA00023136"/>
    </source>
</evidence>
<dbReference type="EMBL" id="JANBOH010000226">
    <property type="protein sequence ID" value="KAJ1643731.1"/>
    <property type="molecule type" value="Genomic_DNA"/>
</dbReference>
<evidence type="ECO:0000256" key="6">
    <source>
        <dbReference type="ARBA" id="ARBA00023128"/>
    </source>
</evidence>
<evidence type="ECO:0000259" key="10">
    <source>
        <dbReference type="PROSITE" id="PS50280"/>
    </source>
</evidence>
<evidence type="ECO:0000256" key="9">
    <source>
        <dbReference type="SAM" id="Phobius"/>
    </source>
</evidence>
<gene>
    <name evidence="11" type="primary">TOM20</name>
    <name evidence="11" type="ORF">LPJ64_004533</name>
</gene>
<feature type="compositionally biased region" description="Basic and acidic residues" evidence="8">
    <location>
        <begin position="317"/>
        <end position="337"/>
    </location>
</feature>
<keyword evidence="12" id="KW-1185">Reference proteome</keyword>
<protein>
    <submittedName>
        <fullName evidence="11">Mitochondrial import receptor subunit tom20</fullName>
    </submittedName>
</protein>
<dbReference type="SUPFAM" id="SSF82199">
    <property type="entry name" value="SET domain"/>
    <property type="match status" value="1"/>
</dbReference>
<evidence type="ECO:0000256" key="2">
    <source>
        <dbReference type="ARBA" id="ARBA00005792"/>
    </source>
</evidence>
<name>A0A9W7XI61_9FUNG</name>
<evidence type="ECO:0000256" key="8">
    <source>
        <dbReference type="SAM" id="MobiDB-lite"/>
    </source>
</evidence>
<keyword evidence="7 9" id="KW-0472">Membrane</keyword>
<keyword evidence="5 9" id="KW-1133">Transmembrane helix</keyword>
<dbReference type="InterPro" id="IPR050869">
    <property type="entry name" value="H3K4_H4K5_MeTrfase"/>
</dbReference>
<proteinExistence type="inferred from homology"/>
<dbReference type="GO" id="GO:0006605">
    <property type="term" value="P:protein targeting"/>
    <property type="evidence" value="ECO:0007669"/>
    <property type="project" value="InterPro"/>
</dbReference>
<evidence type="ECO:0000313" key="11">
    <source>
        <dbReference type="EMBL" id="KAJ1643731.1"/>
    </source>
</evidence>
<evidence type="ECO:0000256" key="1">
    <source>
        <dbReference type="ARBA" id="ARBA00004572"/>
    </source>
</evidence>
<dbReference type="InterPro" id="IPR002056">
    <property type="entry name" value="MAS20"/>
</dbReference>
<dbReference type="Gene3D" id="2.170.270.10">
    <property type="entry name" value="SET domain"/>
    <property type="match status" value="1"/>
</dbReference>
<dbReference type="SUPFAM" id="SSF47157">
    <property type="entry name" value="Mitochondrial import receptor subunit Tom20"/>
    <property type="match status" value="1"/>
</dbReference>
<feature type="region of interest" description="Disordered" evidence="8">
    <location>
        <begin position="646"/>
        <end position="673"/>
    </location>
</feature>
<dbReference type="Pfam" id="PF02064">
    <property type="entry name" value="MAS20"/>
    <property type="match status" value="1"/>
</dbReference>
<reference evidence="11" key="1">
    <citation type="submission" date="2022-07" db="EMBL/GenBank/DDBJ databases">
        <title>Phylogenomic reconstructions and comparative analyses of Kickxellomycotina fungi.</title>
        <authorList>
            <person name="Reynolds N.K."/>
            <person name="Stajich J.E."/>
            <person name="Barry K."/>
            <person name="Grigoriev I.V."/>
            <person name="Crous P."/>
            <person name="Smith M.E."/>
        </authorList>
    </citation>
    <scope>NUCLEOTIDE SEQUENCE</scope>
    <source>
        <strain evidence="11">NBRC 105413</strain>
    </source>
</reference>